<dbReference type="EMBL" id="JBHSDL010000014">
    <property type="protein sequence ID" value="MFC4375760.1"/>
    <property type="molecule type" value="Genomic_DNA"/>
</dbReference>
<evidence type="ECO:0000256" key="5">
    <source>
        <dbReference type="ARBA" id="ARBA00022777"/>
    </source>
</evidence>
<dbReference type="PANTHER" id="PTHR43289">
    <property type="entry name" value="MITOGEN-ACTIVATED PROTEIN KINASE KINASE KINASE 20-RELATED"/>
    <property type="match status" value="1"/>
</dbReference>
<protein>
    <recommendedName>
        <fullName evidence="1">non-specific serine/threonine protein kinase</fullName>
        <ecNumber evidence="1">2.7.11.1</ecNumber>
    </recommendedName>
</protein>
<dbReference type="GO" id="GO:0016301">
    <property type="term" value="F:kinase activity"/>
    <property type="evidence" value="ECO:0007669"/>
    <property type="project" value="UniProtKB-KW"/>
</dbReference>
<dbReference type="PROSITE" id="PS00107">
    <property type="entry name" value="PROTEIN_KINASE_ATP"/>
    <property type="match status" value="1"/>
</dbReference>
<gene>
    <name evidence="11" type="ORF">ACFO5K_16790</name>
</gene>
<feature type="domain" description="Protein kinase" evidence="10">
    <location>
        <begin position="14"/>
        <end position="273"/>
    </location>
</feature>
<feature type="compositionally biased region" description="Polar residues" evidence="8">
    <location>
        <begin position="356"/>
        <end position="366"/>
    </location>
</feature>
<comment type="caution">
    <text evidence="11">The sequence shown here is derived from an EMBL/GenBank/DDBJ whole genome shotgun (WGS) entry which is preliminary data.</text>
</comment>
<feature type="compositionally biased region" description="Polar residues" evidence="8">
    <location>
        <begin position="303"/>
        <end position="317"/>
    </location>
</feature>
<keyword evidence="9" id="KW-1133">Transmembrane helix</keyword>
<evidence type="ECO:0000256" key="8">
    <source>
        <dbReference type="SAM" id="MobiDB-lite"/>
    </source>
</evidence>
<evidence type="ECO:0000313" key="12">
    <source>
        <dbReference type="Proteomes" id="UP001595844"/>
    </source>
</evidence>
<dbReference type="PROSITE" id="PS50011">
    <property type="entry name" value="PROTEIN_KINASE_DOM"/>
    <property type="match status" value="1"/>
</dbReference>
<keyword evidence="6 7" id="KW-0067">ATP-binding</keyword>
<keyword evidence="5 11" id="KW-0418">Kinase</keyword>
<dbReference type="InterPro" id="IPR011009">
    <property type="entry name" value="Kinase-like_dom_sf"/>
</dbReference>
<feature type="binding site" evidence="7">
    <location>
        <position position="43"/>
    </location>
    <ligand>
        <name>ATP</name>
        <dbReference type="ChEBI" id="CHEBI:30616"/>
    </ligand>
</feature>
<dbReference type="InterPro" id="IPR008271">
    <property type="entry name" value="Ser/Thr_kinase_AS"/>
</dbReference>
<evidence type="ECO:0000256" key="3">
    <source>
        <dbReference type="ARBA" id="ARBA00022679"/>
    </source>
</evidence>
<evidence type="ECO:0000256" key="6">
    <source>
        <dbReference type="ARBA" id="ARBA00022840"/>
    </source>
</evidence>
<feature type="transmembrane region" description="Helical" evidence="9">
    <location>
        <begin position="447"/>
        <end position="469"/>
    </location>
</feature>
<keyword evidence="9" id="KW-0812">Transmembrane</keyword>
<feature type="compositionally biased region" description="Pro residues" evidence="8">
    <location>
        <begin position="422"/>
        <end position="434"/>
    </location>
</feature>
<keyword evidence="2" id="KW-0723">Serine/threonine-protein kinase</keyword>
<keyword evidence="4 7" id="KW-0547">Nucleotide-binding</keyword>
<dbReference type="SMART" id="SM00220">
    <property type="entry name" value="S_TKc"/>
    <property type="match status" value="1"/>
</dbReference>
<dbReference type="Gene3D" id="1.10.510.10">
    <property type="entry name" value="Transferase(Phosphotransferase) domain 1"/>
    <property type="match status" value="1"/>
</dbReference>
<reference evidence="12" key="1">
    <citation type="journal article" date="2019" name="Int. J. Syst. Evol. Microbiol.">
        <title>The Global Catalogue of Microorganisms (GCM) 10K type strain sequencing project: providing services to taxonomists for standard genome sequencing and annotation.</title>
        <authorList>
            <consortium name="The Broad Institute Genomics Platform"/>
            <consortium name="The Broad Institute Genome Sequencing Center for Infectious Disease"/>
            <person name="Wu L."/>
            <person name="Ma J."/>
        </authorList>
    </citation>
    <scope>NUCLEOTIDE SEQUENCE [LARGE SCALE GENOMIC DNA]</scope>
    <source>
        <strain evidence="12">IBRC-M 10490</strain>
    </source>
</reference>
<sequence length="640" mass="65836">MAGAAMSGATFGRYELRRLLGVGGMGEVYEALDTSKDRVVALKMLNRELATDPVYVQRFRRESQAMARVQEPHVIPVHDWGEVDGVLYIDMRLVRGADLKERLQHHGRLTPGETVQVVEQIAAALDAAHAVGLVHRDVKPANILLTANLFAYLVDFGIAHVASDPQLTSAGSAVGSMAYMAPERFTDVPMTPAVDTYALTCVLYEALVGRVPFPVHSLAGAIGSHQMAPPPRPGAADPALSAFDAVVERGMAKDPAQRYLSPTALARAARAALTQAERDAPATVPGPRVTPAPVITPPDRPATGQQTRETGPHNSAESPAVGPESSSHQSNAGPSPAAPGAAGGTGSYPPGFPAVGSQTGNRSQSAEPGAVGGRQARVSGPPQPPAAARPVMSKTARVTGPQHPRVDATRPAAGATARVTGPQPPSGPGYPHPSAPALSKRSSSTPVLAGALGALIVIAVVGAAVWIMLSINGSRQEVAHSPPLGPSIVPPPVVVTVSQEVPTAVVPPSTAPAVYPATEQAATPTTVPPLQSTVSGADGQGFYTGGPRCNDNDAAMTIARTTASRVVICHTGVGRYYYKGARASDGARIELDDPVPNGAGAFTATNPTDGTQYQISSAGLTITQGGAVLASEPVTEFAHR</sequence>
<evidence type="ECO:0000259" key="10">
    <source>
        <dbReference type="PROSITE" id="PS50011"/>
    </source>
</evidence>
<evidence type="ECO:0000256" key="4">
    <source>
        <dbReference type="ARBA" id="ARBA00022741"/>
    </source>
</evidence>
<dbReference type="Pfam" id="PF00069">
    <property type="entry name" value="Pkinase"/>
    <property type="match status" value="1"/>
</dbReference>
<evidence type="ECO:0000256" key="2">
    <source>
        <dbReference type="ARBA" id="ARBA00022527"/>
    </source>
</evidence>
<name>A0ABV8VLU4_9NOCA</name>
<feature type="region of interest" description="Disordered" evidence="8">
    <location>
        <begin position="271"/>
        <end position="442"/>
    </location>
</feature>
<organism evidence="11 12">
    <name type="scientific">Nocardia halotolerans</name>
    <dbReference type="NCBI Taxonomy" id="1755878"/>
    <lineage>
        <taxon>Bacteria</taxon>
        <taxon>Bacillati</taxon>
        <taxon>Actinomycetota</taxon>
        <taxon>Actinomycetes</taxon>
        <taxon>Mycobacteriales</taxon>
        <taxon>Nocardiaceae</taxon>
        <taxon>Nocardia</taxon>
    </lineage>
</organism>
<dbReference type="Gene3D" id="3.30.200.20">
    <property type="entry name" value="Phosphorylase Kinase, domain 1"/>
    <property type="match status" value="1"/>
</dbReference>
<accession>A0ABV8VLU4</accession>
<proteinExistence type="predicted"/>
<dbReference type="EC" id="2.7.11.1" evidence="1"/>
<keyword evidence="3" id="KW-0808">Transferase</keyword>
<dbReference type="RefSeq" id="WP_378562990.1">
    <property type="nucleotide sequence ID" value="NZ_JBHSDL010000014.1"/>
</dbReference>
<dbReference type="Proteomes" id="UP001595844">
    <property type="component" value="Unassembled WGS sequence"/>
</dbReference>
<dbReference type="PANTHER" id="PTHR43289:SF6">
    <property type="entry name" value="SERINE_THREONINE-PROTEIN KINASE NEKL-3"/>
    <property type="match status" value="1"/>
</dbReference>
<keyword evidence="9" id="KW-0472">Membrane</keyword>
<evidence type="ECO:0000313" key="11">
    <source>
        <dbReference type="EMBL" id="MFC4375760.1"/>
    </source>
</evidence>
<feature type="compositionally biased region" description="Pro residues" evidence="8">
    <location>
        <begin position="288"/>
        <end position="300"/>
    </location>
</feature>
<evidence type="ECO:0000256" key="9">
    <source>
        <dbReference type="SAM" id="Phobius"/>
    </source>
</evidence>
<evidence type="ECO:0000256" key="1">
    <source>
        <dbReference type="ARBA" id="ARBA00012513"/>
    </source>
</evidence>
<keyword evidence="12" id="KW-1185">Reference proteome</keyword>
<dbReference type="InterPro" id="IPR017441">
    <property type="entry name" value="Protein_kinase_ATP_BS"/>
</dbReference>
<evidence type="ECO:0000256" key="7">
    <source>
        <dbReference type="PROSITE-ProRule" id="PRU10141"/>
    </source>
</evidence>
<dbReference type="CDD" id="cd14014">
    <property type="entry name" value="STKc_PknB_like"/>
    <property type="match status" value="1"/>
</dbReference>
<dbReference type="InterPro" id="IPR000719">
    <property type="entry name" value="Prot_kinase_dom"/>
</dbReference>
<dbReference type="PROSITE" id="PS00108">
    <property type="entry name" value="PROTEIN_KINASE_ST"/>
    <property type="match status" value="1"/>
</dbReference>
<dbReference type="SUPFAM" id="SSF56112">
    <property type="entry name" value="Protein kinase-like (PK-like)"/>
    <property type="match status" value="1"/>
</dbReference>